<organism evidence="2">
    <name type="scientific">Klebsiella phage vB_Kpn2-P2</name>
    <dbReference type="NCBI Taxonomy" id="3230849"/>
    <lineage>
        <taxon>Viruses</taxon>
    </lineage>
</organism>
<accession>A0AAU8EGP0</accession>
<keyword evidence="1" id="KW-0812">Transmembrane</keyword>
<dbReference type="PROSITE" id="PS51257">
    <property type="entry name" value="PROKAR_LIPOPROTEIN"/>
    <property type="match status" value="1"/>
</dbReference>
<proteinExistence type="predicted"/>
<keyword evidence="1" id="KW-0472">Membrane</keyword>
<feature type="transmembrane region" description="Helical" evidence="1">
    <location>
        <begin position="41"/>
        <end position="63"/>
    </location>
</feature>
<dbReference type="Pfam" id="PF16083">
    <property type="entry name" value="Phage_holin_3_3"/>
    <property type="match status" value="1"/>
</dbReference>
<sequence>MDPIRVDWDWFKVAVFTLIALVGGCLGYTARKLDAKEKFSLGVFFFEGISSAFFGFLIGLVSMEHNASLGWGGSIIGVLSWFGARSMVSILKPIVMKRLGLFFGVNTDEKSN</sequence>
<reference evidence="2" key="1">
    <citation type="submission" date="2024-05" db="EMBL/GenBank/DDBJ databases">
        <authorList>
            <person name="Ferriol-Gonzalez C."/>
            <person name="Concha-Eloko R."/>
            <person name="Bernabeu-Gimeno M."/>
            <person name="Fernandez-Cuenca F."/>
            <person name="Canada-Garcia J.E."/>
            <person name="Garcia-Cobos S."/>
            <person name="Sanjuan R."/>
            <person name="Domingo-Calap P."/>
        </authorList>
    </citation>
    <scope>NUCLEOTIDE SEQUENCE</scope>
</reference>
<protein>
    <submittedName>
        <fullName evidence="2">Holin</fullName>
    </submittedName>
</protein>
<gene>
    <name evidence="2" type="ORF">vBKpn2P2_3</name>
</gene>
<evidence type="ECO:0000313" key="2">
    <source>
        <dbReference type="EMBL" id="XCG96851.1"/>
    </source>
</evidence>
<feature type="transmembrane region" description="Helical" evidence="1">
    <location>
        <begin position="12"/>
        <end position="29"/>
    </location>
</feature>
<evidence type="ECO:0000256" key="1">
    <source>
        <dbReference type="SAM" id="Phobius"/>
    </source>
</evidence>
<feature type="transmembrane region" description="Helical" evidence="1">
    <location>
        <begin position="69"/>
        <end position="88"/>
    </location>
</feature>
<dbReference type="EMBL" id="PP848851">
    <property type="protein sequence ID" value="XCG96851.1"/>
    <property type="molecule type" value="Genomic_DNA"/>
</dbReference>
<name>A0AAU8EGP0_9VIRU</name>
<keyword evidence="1" id="KW-1133">Transmembrane helix</keyword>
<dbReference type="InterPro" id="IPR032126">
    <property type="entry name" value="LydA_holin"/>
</dbReference>